<feature type="domain" description="Response regulatory" evidence="2">
    <location>
        <begin position="1"/>
        <end position="87"/>
    </location>
</feature>
<feature type="non-terminal residue" evidence="4">
    <location>
        <position position="1"/>
    </location>
</feature>
<dbReference type="InterPro" id="IPR011006">
    <property type="entry name" value="CheY-like_superfamily"/>
</dbReference>
<feature type="modified residue" description="4-aspartylphosphate" evidence="1">
    <location>
        <position position="26"/>
    </location>
</feature>
<feature type="domain" description="HTH LytTR-type" evidence="3">
    <location>
        <begin position="115"/>
        <end position="218"/>
    </location>
</feature>
<evidence type="ECO:0000313" key="4">
    <source>
        <dbReference type="EMBL" id="MTI25897.1"/>
    </source>
</evidence>
<dbReference type="PROSITE" id="PS50110">
    <property type="entry name" value="RESPONSE_REGULATORY"/>
    <property type="match status" value="1"/>
</dbReference>
<dbReference type="InterPro" id="IPR046947">
    <property type="entry name" value="LytR-like"/>
</dbReference>
<sequence length="218" mass="25089">VKALCESVDEGVKAIREHRPDMIFLDIQMQRETGFDLLNKIENIDFEVVFTTAHSEYAIKAFKFCAVDYLLKPIDLEELKQSIARVRDRLHQDISQRLEQLMKSLSPAQNQISKLALPTSTGLSFVRIEDILYCEAVSNYTKFFLADGSMHLVSRTLKEYDSMLSGHNFCRIHNSYLINLNAIKEYVRGEGGYVVLNNNITLDVSKRKKVEFLKKLGY</sequence>
<dbReference type="Pfam" id="PF04397">
    <property type="entry name" value="LytTR"/>
    <property type="match status" value="1"/>
</dbReference>
<dbReference type="Gene3D" id="3.40.50.2300">
    <property type="match status" value="1"/>
</dbReference>
<proteinExistence type="predicted"/>
<keyword evidence="5" id="KW-1185">Reference proteome</keyword>
<evidence type="ECO:0000256" key="1">
    <source>
        <dbReference type="PROSITE-ProRule" id="PRU00169"/>
    </source>
</evidence>
<dbReference type="PROSITE" id="PS50930">
    <property type="entry name" value="HTH_LYTTR"/>
    <property type="match status" value="1"/>
</dbReference>
<keyword evidence="1" id="KW-0597">Phosphoprotein</keyword>
<dbReference type="Pfam" id="PF00072">
    <property type="entry name" value="Response_reg"/>
    <property type="match status" value="1"/>
</dbReference>
<comment type="caution">
    <text evidence="4">The sequence shown here is derived from an EMBL/GenBank/DDBJ whole genome shotgun (WGS) entry which is preliminary data.</text>
</comment>
<dbReference type="SUPFAM" id="SSF52172">
    <property type="entry name" value="CheY-like"/>
    <property type="match status" value="1"/>
</dbReference>
<dbReference type="EMBL" id="SMLW01000549">
    <property type="protein sequence ID" value="MTI25897.1"/>
    <property type="molecule type" value="Genomic_DNA"/>
</dbReference>
<dbReference type="PANTHER" id="PTHR37299:SF1">
    <property type="entry name" value="STAGE 0 SPORULATION PROTEIN A HOMOLOG"/>
    <property type="match status" value="1"/>
</dbReference>
<dbReference type="InterPro" id="IPR001789">
    <property type="entry name" value="Sig_transdc_resp-reg_receiver"/>
</dbReference>
<accession>A0ABW9RP27</accession>
<organism evidence="4 5">
    <name type="scientific">Fulvivirga kasyanovii</name>
    <dbReference type="NCBI Taxonomy" id="396812"/>
    <lineage>
        <taxon>Bacteria</taxon>
        <taxon>Pseudomonadati</taxon>
        <taxon>Bacteroidota</taxon>
        <taxon>Cytophagia</taxon>
        <taxon>Cytophagales</taxon>
        <taxon>Fulvivirgaceae</taxon>
        <taxon>Fulvivirga</taxon>
    </lineage>
</organism>
<dbReference type="Proteomes" id="UP000798808">
    <property type="component" value="Unassembled WGS sequence"/>
</dbReference>
<evidence type="ECO:0000313" key="5">
    <source>
        <dbReference type="Proteomes" id="UP000798808"/>
    </source>
</evidence>
<dbReference type="PANTHER" id="PTHR37299">
    <property type="entry name" value="TRANSCRIPTIONAL REGULATOR-RELATED"/>
    <property type="match status" value="1"/>
</dbReference>
<name>A0ABW9RP27_9BACT</name>
<protein>
    <submittedName>
        <fullName evidence="4">Response regulator transcription factor</fullName>
    </submittedName>
</protein>
<dbReference type="InterPro" id="IPR007492">
    <property type="entry name" value="LytTR_DNA-bd_dom"/>
</dbReference>
<reference evidence="4 5" key="1">
    <citation type="submission" date="2019-02" db="EMBL/GenBank/DDBJ databases">
        <authorList>
            <person name="Goldberg S.R."/>
            <person name="Haltli B.A."/>
            <person name="Correa H."/>
            <person name="Russell K.G."/>
        </authorList>
    </citation>
    <scope>NUCLEOTIDE SEQUENCE [LARGE SCALE GENOMIC DNA]</scope>
    <source>
        <strain evidence="4 5">JCM 16186</strain>
    </source>
</reference>
<dbReference type="Gene3D" id="2.40.50.1020">
    <property type="entry name" value="LytTr DNA-binding domain"/>
    <property type="match status" value="1"/>
</dbReference>
<evidence type="ECO:0000259" key="3">
    <source>
        <dbReference type="PROSITE" id="PS50930"/>
    </source>
</evidence>
<gene>
    <name evidence="4" type="ORF">E1163_13155</name>
</gene>
<evidence type="ECO:0000259" key="2">
    <source>
        <dbReference type="PROSITE" id="PS50110"/>
    </source>
</evidence>
<dbReference type="RefSeq" id="WP_155172516.1">
    <property type="nucleotide sequence ID" value="NZ_SMLW01000549.1"/>
</dbReference>
<dbReference type="SMART" id="SM00850">
    <property type="entry name" value="LytTR"/>
    <property type="match status" value="1"/>
</dbReference>